<comment type="subcellular location">
    <subcellularLocation>
        <location evidence="1">Membrane</location>
        <topology evidence="1">Multi-pass membrane protein</topology>
    </subcellularLocation>
</comment>
<dbReference type="InterPro" id="IPR020846">
    <property type="entry name" value="MFS_dom"/>
</dbReference>
<feature type="region of interest" description="Disordered" evidence="6">
    <location>
        <begin position="1"/>
        <end position="29"/>
    </location>
</feature>
<keyword evidence="2" id="KW-0813">Transport</keyword>
<feature type="transmembrane region" description="Helical" evidence="7">
    <location>
        <begin position="231"/>
        <end position="251"/>
    </location>
</feature>
<feature type="transmembrane region" description="Helical" evidence="7">
    <location>
        <begin position="139"/>
        <end position="161"/>
    </location>
</feature>
<keyword evidence="3 7" id="KW-0812">Transmembrane</keyword>
<evidence type="ECO:0000259" key="8">
    <source>
        <dbReference type="PROSITE" id="PS50850"/>
    </source>
</evidence>
<dbReference type="PROSITE" id="PS50850">
    <property type="entry name" value="MFS"/>
    <property type="match status" value="1"/>
</dbReference>
<evidence type="ECO:0000313" key="9">
    <source>
        <dbReference type="EMBL" id="PTB54406.1"/>
    </source>
</evidence>
<evidence type="ECO:0000256" key="6">
    <source>
        <dbReference type="SAM" id="MobiDB-lite"/>
    </source>
</evidence>
<feature type="transmembrane region" description="Helical" evidence="7">
    <location>
        <begin position="199"/>
        <end position="219"/>
    </location>
</feature>
<dbReference type="GO" id="GO:0016020">
    <property type="term" value="C:membrane"/>
    <property type="evidence" value="ECO:0007669"/>
    <property type="project" value="UniProtKB-SubCell"/>
</dbReference>
<feature type="compositionally biased region" description="Basic and acidic residues" evidence="6">
    <location>
        <begin position="8"/>
        <end position="29"/>
    </location>
</feature>
<dbReference type="AlphaFoldDB" id="A0A2T4ABG1"/>
<evidence type="ECO:0000313" key="10">
    <source>
        <dbReference type="Proteomes" id="UP000241690"/>
    </source>
</evidence>
<feature type="transmembrane region" description="Helical" evidence="7">
    <location>
        <begin position="365"/>
        <end position="383"/>
    </location>
</feature>
<keyword evidence="4 7" id="KW-1133">Transmembrane helix</keyword>
<feature type="transmembrane region" description="Helical" evidence="7">
    <location>
        <begin position="427"/>
        <end position="446"/>
    </location>
</feature>
<dbReference type="RefSeq" id="XP_024774083.1">
    <property type="nucleotide sequence ID" value="XM_024920398.1"/>
</dbReference>
<dbReference type="InterPro" id="IPR036259">
    <property type="entry name" value="MFS_trans_sf"/>
</dbReference>
<evidence type="ECO:0000256" key="2">
    <source>
        <dbReference type="ARBA" id="ARBA00022448"/>
    </source>
</evidence>
<name>A0A2T4ABG1_TRIHA</name>
<organism evidence="9 10">
    <name type="scientific">Trichoderma harzianum CBS 226.95</name>
    <dbReference type="NCBI Taxonomy" id="983964"/>
    <lineage>
        <taxon>Eukaryota</taxon>
        <taxon>Fungi</taxon>
        <taxon>Dikarya</taxon>
        <taxon>Ascomycota</taxon>
        <taxon>Pezizomycotina</taxon>
        <taxon>Sordariomycetes</taxon>
        <taxon>Hypocreomycetidae</taxon>
        <taxon>Hypocreales</taxon>
        <taxon>Hypocreaceae</taxon>
        <taxon>Trichoderma</taxon>
    </lineage>
</organism>
<sequence>MTTTGEISDTRHSIETGNMDKEQDHVPPNHIEKVTSGQDVDIKLASESEEIFFTKEEAARVKRKIDFIILPLLCGCYIFSFLDKTLINYSSIFGLKLALHLHGSQYSWLGSIFYIGYMIGSIAWAKLVHKWPQHTGKLITAAVLAWSSIVLLTPLCFNFAGIMAARFFLGLVESVIGPVFVIVTSNWWTRPEQAFRTAFWLGGTPIGNFFGGILSYGLGSIHNSSIATWKIFFLFFGSFSFVFALILAYLMPDDYSNARWLTPREREVARDRVRENQTVSTDNHWKWSQFWEALRDPQTIFFFVTAVGNTMPSTFASQFSSQIVQGFGFTALQTTVISACPAAVIQLGTFLGFSYIASHRNNIRLLLSIVASIPPLIGASLLHSLPESNRASRLAGYYLTFTHTMSFTLSTGLMASNYAGNTKKSTASGIIFAGWAAGLIAGPQFFLDSQAPVYDLAFRMLMGCYALMIIIPILQYLWYRHENNRRDQKLAREGGGADEVLRTDFSDKTDFERWQTFRYTL</sequence>
<evidence type="ECO:0000256" key="1">
    <source>
        <dbReference type="ARBA" id="ARBA00004141"/>
    </source>
</evidence>
<dbReference type="GeneID" id="36628967"/>
<evidence type="ECO:0000256" key="3">
    <source>
        <dbReference type="ARBA" id="ARBA00022692"/>
    </source>
</evidence>
<evidence type="ECO:0000256" key="5">
    <source>
        <dbReference type="ARBA" id="ARBA00023136"/>
    </source>
</evidence>
<evidence type="ECO:0000256" key="4">
    <source>
        <dbReference type="ARBA" id="ARBA00022989"/>
    </source>
</evidence>
<keyword evidence="5 7" id="KW-0472">Membrane</keyword>
<reference evidence="9 10" key="1">
    <citation type="submission" date="2016-07" db="EMBL/GenBank/DDBJ databases">
        <title>Multiple horizontal gene transfer events from other fungi enriched the ability of initially mycotrophic Trichoderma (Ascomycota) to feed on dead plant biomass.</title>
        <authorList>
            <consortium name="DOE Joint Genome Institute"/>
            <person name="Aerts A."/>
            <person name="Atanasova L."/>
            <person name="Chenthamara K."/>
            <person name="Zhang J."/>
            <person name="Grujic M."/>
            <person name="Henrissat B."/>
            <person name="Kuo A."/>
            <person name="Salamov A."/>
            <person name="Lipzen A."/>
            <person name="Labutti K."/>
            <person name="Barry K."/>
            <person name="Miao Y."/>
            <person name="Rahimi M.J."/>
            <person name="Shen Q."/>
            <person name="Grigoriev I.V."/>
            <person name="Kubicek C.P."/>
            <person name="Druzhinina I.S."/>
        </authorList>
    </citation>
    <scope>NUCLEOTIDE SEQUENCE [LARGE SCALE GENOMIC DNA]</scope>
    <source>
        <strain evidence="9 10">CBS 226.95</strain>
    </source>
</reference>
<gene>
    <name evidence="9" type="ORF">M431DRAFT_519746</name>
</gene>
<keyword evidence="10" id="KW-1185">Reference proteome</keyword>
<dbReference type="Proteomes" id="UP000241690">
    <property type="component" value="Unassembled WGS sequence"/>
</dbReference>
<dbReference type="Pfam" id="PF07690">
    <property type="entry name" value="MFS_1"/>
    <property type="match status" value="1"/>
</dbReference>
<feature type="transmembrane region" description="Helical" evidence="7">
    <location>
        <begin position="106"/>
        <end position="127"/>
    </location>
</feature>
<accession>A0A2T4ABG1</accession>
<dbReference type="PANTHER" id="PTHR43791:SF70">
    <property type="entry name" value="MAJOR FACILITATOR SUPERFAMILY (MFS) PROFILE DOMAIN-CONTAINING PROTEIN"/>
    <property type="match status" value="1"/>
</dbReference>
<dbReference type="InterPro" id="IPR011701">
    <property type="entry name" value="MFS"/>
</dbReference>
<dbReference type="PANTHER" id="PTHR43791">
    <property type="entry name" value="PERMEASE-RELATED"/>
    <property type="match status" value="1"/>
</dbReference>
<protein>
    <recommendedName>
        <fullName evidence="8">Major facilitator superfamily (MFS) profile domain-containing protein</fullName>
    </recommendedName>
</protein>
<dbReference type="SUPFAM" id="SSF103473">
    <property type="entry name" value="MFS general substrate transporter"/>
    <property type="match status" value="1"/>
</dbReference>
<feature type="domain" description="Major facilitator superfamily (MFS) profile" evidence="8">
    <location>
        <begin position="69"/>
        <end position="521"/>
    </location>
</feature>
<feature type="transmembrane region" description="Helical" evidence="7">
    <location>
        <begin position="331"/>
        <end position="353"/>
    </location>
</feature>
<feature type="transmembrane region" description="Helical" evidence="7">
    <location>
        <begin position="458"/>
        <end position="479"/>
    </location>
</feature>
<feature type="transmembrane region" description="Helical" evidence="7">
    <location>
        <begin position="167"/>
        <end position="187"/>
    </location>
</feature>
<feature type="transmembrane region" description="Helical" evidence="7">
    <location>
        <begin position="395"/>
        <end position="415"/>
    </location>
</feature>
<dbReference type="Gene3D" id="1.20.1250.20">
    <property type="entry name" value="MFS general substrate transporter like domains"/>
    <property type="match status" value="1"/>
</dbReference>
<evidence type="ECO:0000256" key="7">
    <source>
        <dbReference type="SAM" id="Phobius"/>
    </source>
</evidence>
<dbReference type="GO" id="GO:0022857">
    <property type="term" value="F:transmembrane transporter activity"/>
    <property type="evidence" value="ECO:0007669"/>
    <property type="project" value="InterPro"/>
</dbReference>
<dbReference type="EMBL" id="KZ679680">
    <property type="protein sequence ID" value="PTB54406.1"/>
    <property type="molecule type" value="Genomic_DNA"/>
</dbReference>
<proteinExistence type="predicted"/>